<dbReference type="PANTHER" id="PTHR47723">
    <property type="entry name" value="OS05G0353850 PROTEIN"/>
    <property type="match status" value="1"/>
</dbReference>
<dbReference type="InParanoid" id="A0A1U8Q6C1"/>
<dbReference type="GO" id="GO:0003676">
    <property type="term" value="F:nucleic acid binding"/>
    <property type="evidence" value="ECO:0007669"/>
    <property type="project" value="InterPro"/>
</dbReference>
<gene>
    <name evidence="3" type="primary">LOC109114826</name>
</gene>
<dbReference type="InterPro" id="IPR053151">
    <property type="entry name" value="RNase_H-like"/>
</dbReference>
<feature type="domain" description="RNase H type-1" evidence="1">
    <location>
        <begin position="103"/>
        <end position="161"/>
    </location>
</feature>
<reference evidence="3" key="1">
    <citation type="submission" date="2025-08" db="UniProtKB">
        <authorList>
            <consortium name="RefSeq"/>
        </authorList>
    </citation>
    <scope>IDENTIFICATION</scope>
</reference>
<organism evidence="2 3">
    <name type="scientific">Nelumbo nucifera</name>
    <name type="common">Sacred lotus</name>
    <dbReference type="NCBI Taxonomy" id="4432"/>
    <lineage>
        <taxon>Eukaryota</taxon>
        <taxon>Viridiplantae</taxon>
        <taxon>Streptophyta</taxon>
        <taxon>Embryophyta</taxon>
        <taxon>Tracheophyta</taxon>
        <taxon>Spermatophyta</taxon>
        <taxon>Magnoliopsida</taxon>
        <taxon>Proteales</taxon>
        <taxon>Nelumbonaceae</taxon>
        <taxon>Nelumbo</taxon>
    </lineage>
</organism>
<accession>A0A1U8Q6C1</accession>
<dbReference type="InterPro" id="IPR044730">
    <property type="entry name" value="RNase_H-like_dom_plant"/>
</dbReference>
<evidence type="ECO:0000259" key="1">
    <source>
        <dbReference type="PROSITE" id="PS50879"/>
    </source>
</evidence>
<dbReference type="AlphaFoldDB" id="A0A1U8Q6C1"/>
<evidence type="ECO:0000313" key="2">
    <source>
        <dbReference type="Proteomes" id="UP000189703"/>
    </source>
</evidence>
<protein>
    <submittedName>
        <fullName evidence="3">Uncharacterized protein LOC109114826</fullName>
    </submittedName>
</protein>
<dbReference type="InterPro" id="IPR012337">
    <property type="entry name" value="RNaseH-like_sf"/>
</dbReference>
<dbReference type="RefSeq" id="XP_019053610.1">
    <property type="nucleotide sequence ID" value="XM_019198065.1"/>
</dbReference>
<dbReference type="PANTHER" id="PTHR47723:SF19">
    <property type="entry name" value="POLYNUCLEOTIDYL TRANSFERASE, RIBONUCLEASE H-LIKE SUPERFAMILY PROTEIN"/>
    <property type="match status" value="1"/>
</dbReference>
<dbReference type="GO" id="GO:0004523">
    <property type="term" value="F:RNA-DNA hybrid ribonuclease activity"/>
    <property type="evidence" value="ECO:0007669"/>
    <property type="project" value="InterPro"/>
</dbReference>
<dbReference type="InterPro" id="IPR036397">
    <property type="entry name" value="RNaseH_sf"/>
</dbReference>
<dbReference type="InterPro" id="IPR002156">
    <property type="entry name" value="RNaseH_domain"/>
</dbReference>
<dbReference type="PROSITE" id="PS50879">
    <property type="entry name" value="RNASE_H_1"/>
    <property type="match status" value="1"/>
</dbReference>
<sequence>MWLSHPGFMELVKNWWNGSAPRANWEGMKFHWKLKDLKAKFKEWNILHFGRIEERKQDVINQIEELDAKENEGTFDMLLNRWMEVANSVPFSSVASPLWSPPGLGCIKMNFDGSSEGNPGPSGVGGVFRDENGKVIALFSGPIGNGDSLRAEICALMEGLR</sequence>
<keyword evidence="2" id="KW-1185">Reference proteome</keyword>
<dbReference type="GeneID" id="109114826"/>
<dbReference type="Pfam" id="PF13456">
    <property type="entry name" value="RVT_3"/>
    <property type="match status" value="1"/>
</dbReference>
<dbReference type="KEGG" id="nnu:109114826"/>
<dbReference type="CDD" id="cd06222">
    <property type="entry name" value="RNase_H_like"/>
    <property type="match status" value="1"/>
</dbReference>
<dbReference type="OrthoDB" id="1752183at2759"/>
<name>A0A1U8Q6C1_NELNU</name>
<dbReference type="Gene3D" id="3.30.420.10">
    <property type="entry name" value="Ribonuclease H-like superfamily/Ribonuclease H"/>
    <property type="match status" value="1"/>
</dbReference>
<dbReference type="SUPFAM" id="SSF53098">
    <property type="entry name" value="Ribonuclease H-like"/>
    <property type="match status" value="1"/>
</dbReference>
<evidence type="ECO:0000313" key="3">
    <source>
        <dbReference type="RefSeq" id="XP_019053610.1"/>
    </source>
</evidence>
<dbReference type="Proteomes" id="UP000189703">
    <property type="component" value="Unplaced"/>
</dbReference>
<proteinExistence type="predicted"/>